<reference evidence="7 8" key="1">
    <citation type="journal article" date="2019" name="Anaerobe">
        <title>Detection of Robinsoniella peoriensis in multiple bone samples of a trauma patient.</title>
        <authorList>
            <person name="Schrottner P."/>
            <person name="Hartwich K."/>
            <person name="Bunk B."/>
            <person name="Schober I."/>
            <person name="Helbig S."/>
            <person name="Rudolph W.W."/>
            <person name="Gunzer F."/>
        </authorList>
    </citation>
    <scope>NUCLEOTIDE SEQUENCE [LARGE SCALE GENOMIC DNA]</scope>
    <source>
        <strain evidence="7 8">DSM 106044</strain>
    </source>
</reference>
<feature type="signal peptide" evidence="6">
    <location>
        <begin position="1"/>
        <end position="22"/>
    </location>
</feature>
<dbReference type="Pfam" id="PF01547">
    <property type="entry name" value="SBP_bac_1"/>
    <property type="match status" value="1"/>
</dbReference>
<dbReference type="InterPro" id="IPR050490">
    <property type="entry name" value="Bact_solute-bd_prot1"/>
</dbReference>
<comment type="caution">
    <text evidence="7">The sequence shown here is derived from an EMBL/GenBank/DDBJ whole genome shotgun (WGS) entry which is preliminary data.</text>
</comment>
<sequence precursor="true">MMPGWGKKAAVVLAVMGSFCTAGCTLKAHLPDVQNFQHKAQTGEEENVITLTMFIQNQSKYTGLQEDPVAKYIEEKFGIRLELTVDASLGNTSAHTGTFYDLLQTKLMSNDLDDIMYFGSPAENHEVWDNLKKAAKGGLILPLDELANEYAPGISGDPRLAVRNEYRRKAVYEDGDYYSLGGQGGVCADQLPGAAAWVRWDIYSELGYPAAATDDEFLELLEEMQKYYVSTPSGEKVYGFGGAFGEEGLGDSFILRDYPLTKGYEAVGGNYAVYLNHAEKTIEDPLTDADSFFWNGVRFYYKANQMGLLDPDAADMKISEYKKKINQGVYLASLNGWQVMEKESILAGKGMKDAGYMPIKPFEDVKTVPVYWERVLGLNEFAISGKCKHPEKAMEFLDWCFSEEGSRVITQGARNLAWEEQEGEEVLTKQYERDDSLGITDMAEVYGTGKYTGLNGYSGRDLDKKGSYIQPEYNTDPSGYSAVEKDALSFYGTKSFYEYFSNYTNGKGERLPNIIWSSYLTEIGNPPEEIIKKSDRINAYMNEAVFRCIYAADDLEFEELKRETMKAVKELDANGVTLWYSSRFQEVREGIDGLMDEALEAYRK</sequence>
<keyword evidence="8" id="KW-1185">Reference proteome</keyword>
<evidence type="ECO:0000256" key="5">
    <source>
        <dbReference type="ARBA" id="ARBA00023288"/>
    </source>
</evidence>
<proteinExistence type="predicted"/>
<dbReference type="Gene3D" id="3.40.190.10">
    <property type="entry name" value="Periplasmic binding protein-like II"/>
    <property type="match status" value="2"/>
</dbReference>
<dbReference type="InterPro" id="IPR006059">
    <property type="entry name" value="SBP"/>
</dbReference>
<name>A0A4U8Q7S7_9FIRM</name>
<dbReference type="AlphaFoldDB" id="A0A4U8Q7S7"/>
<evidence type="ECO:0000256" key="2">
    <source>
        <dbReference type="ARBA" id="ARBA00022729"/>
    </source>
</evidence>
<keyword evidence="3" id="KW-0472">Membrane</keyword>
<dbReference type="Proteomes" id="UP000306509">
    <property type="component" value="Unassembled WGS sequence"/>
</dbReference>
<keyword evidence="5" id="KW-0449">Lipoprotein</keyword>
<keyword evidence="1" id="KW-1003">Cell membrane</keyword>
<evidence type="ECO:0000313" key="7">
    <source>
        <dbReference type="EMBL" id="TLC97795.1"/>
    </source>
</evidence>
<dbReference type="STRING" id="180332.GCA_000797495_01078"/>
<dbReference type="PANTHER" id="PTHR43649">
    <property type="entry name" value="ARABINOSE-BINDING PROTEIN-RELATED"/>
    <property type="match status" value="1"/>
</dbReference>
<dbReference type="EMBL" id="QGQD01000109">
    <property type="protein sequence ID" value="TLC97795.1"/>
    <property type="molecule type" value="Genomic_DNA"/>
</dbReference>
<protein>
    <submittedName>
        <fullName evidence="7">Bacterial extracellular solute-binding protein</fullName>
    </submittedName>
</protein>
<evidence type="ECO:0000256" key="3">
    <source>
        <dbReference type="ARBA" id="ARBA00023136"/>
    </source>
</evidence>
<organism evidence="7 8">
    <name type="scientific">Robinsoniella peoriensis</name>
    <dbReference type="NCBI Taxonomy" id="180332"/>
    <lineage>
        <taxon>Bacteria</taxon>
        <taxon>Bacillati</taxon>
        <taxon>Bacillota</taxon>
        <taxon>Clostridia</taxon>
        <taxon>Lachnospirales</taxon>
        <taxon>Lachnospiraceae</taxon>
        <taxon>Robinsoniella</taxon>
    </lineage>
</organism>
<keyword evidence="4" id="KW-0564">Palmitate</keyword>
<evidence type="ECO:0000256" key="4">
    <source>
        <dbReference type="ARBA" id="ARBA00023139"/>
    </source>
</evidence>
<feature type="chain" id="PRO_5038969657" evidence="6">
    <location>
        <begin position="23"/>
        <end position="604"/>
    </location>
</feature>
<evidence type="ECO:0000313" key="8">
    <source>
        <dbReference type="Proteomes" id="UP000306509"/>
    </source>
</evidence>
<dbReference type="RefSeq" id="WP_027292602.1">
    <property type="nucleotide sequence ID" value="NZ_QGQD01000109.1"/>
</dbReference>
<evidence type="ECO:0000256" key="6">
    <source>
        <dbReference type="SAM" id="SignalP"/>
    </source>
</evidence>
<gene>
    <name evidence="7" type="ORF">DSM106044_05381</name>
</gene>
<evidence type="ECO:0000256" key="1">
    <source>
        <dbReference type="ARBA" id="ARBA00022475"/>
    </source>
</evidence>
<dbReference type="PANTHER" id="PTHR43649:SF33">
    <property type="entry name" value="POLYGALACTURONAN_RHAMNOGALACTURONAN-BINDING PROTEIN YTCQ"/>
    <property type="match status" value="1"/>
</dbReference>
<accession>A0A4U8Q7S7</accession>
<dbReference type="SUPFAM" id="SSF53850">
    <property type="entry name" value="Periplasmic binding protein-like II"/>
    <property type="match status" value="1"/>
</dbReference>
<keyword evidence="2 6" id="KW-0732">Signal</keyword>